<name>A0A1G8YD69_9EURY</name>
<dbReference type="AlphaFoldDB" id="A0A1G8YD69"/>
<feature type="region of interest" description="Disordered" evidence="1">
    <location>
        <begin position="1"/>
        <end position="36"/>
    </location>
</feature>
<evidence type="ECO:0000313" key="3">
    <source>
        <dbReference type="Proteomes" id="UP000198856"/>
    </source>
</evidence>
<evidence type="ECO:0000256" key="1">
    <source>
        <dbReference type="SAM" id="MobiDB-lite"/>
    </source>
</evidence>
<dbReference type="RefSeq" id="WP_092703980.1">
    <property type="nucleotide sequence ID" value="NZ_FNFC01000014.1"/>
</dbReference>
<gene>
    <name evidence="2" type="ORF">SAMN05216226_11445</name>
</gene>
<dbReference type="EMBL" id="FNFC01000014">
    <property type="protein sequence ID" value="SDK00778.1"/>
    <property type="molecule type" value="Genomic_DNA"/>
</dbReference>
<dbReference type="STRING" id="890420.SAMN05216226_11445"/>
<protein>
    <recommendedName>
        <fullName evidence="4">Conditioned medium-induced protein 4</fullName>
    </recommendedName>
</protein>
<proteinExistence type="predicted"/>
<sequence>MDEKTEELRDIFLDVSEEESVTESQEELRGSVADSGEVDRERLVATIEEMQQKFDIESDCSTEELQTLVERFYGGADDETLAAELSVSAETVFETRMAFHLVRDDDPPGVTADEPAWEQLRERVDDDPETVAEAVDLPTADVERLLAVVRANARSRRVSNRFQTTFEECLTDIELSTQLAVDTQRDGLDEATEDAEVDVDF</sequence>
<keyword evidence="3" id="KW-1185">Reference proteome</keyword>
<dbReference type="Proteomes" id="UP000198856">
    <property type="component" value="Unassembled WGS sequence"/>
</dbReference>
<accession>A0A1G8YD69</accession>
<organism evidence="2 3">
    <name type="scientific">Halovenus aranensis</name>
    <dbReference type="NCBI Taxonomy" id="890420"/>
    <lineage>
        <taxon>Archaea</taxon>
        <taxon>Methanobacteriati</taxon>
        <taxon>Methanobacteriota</taxon>
        <taxon>Stenosarchaea group</taxon>
        <taxon>Halobacteria</taxon>
        <taxon>Halobacteriales</taxon>
        <taxon>Haloarculaceae</taxon>
        <taxon>Halovenus</taxon>
    </lineage>
</organism>
<dbReference type="OrthoDB" id="146450at2157"/>
<feature type="compositionally biased region" description="Basic and acidic residues" evidence="1">
    <location>
        <begin position="1"/>
        <end position="12"/>
    </location>
</feature>
<reference evidence="2 3" key="1">
    <citation type="submission" date="2016-10" db="EMBL/GenBank/DDBJ databases">
        <authorList>
            <person name="de Groot N.N."/>
        </authorList>
    </citation>
    <scope>NUCLEOTIDE SEQUENCE [LARGE SCALE GENOMIC DNA]</scope>
    <source>
        <strain evidence="2 3">IBRC-M10015</strain>
    </source>
</reference>
<evidence type="ECO:0000313" key="2">
    <source>
        <dbReference type="EMBL" id="SDK00778.1"/>
    </source>
</evidence>
<feature type="compositionally biased region" description="Acidic residues" evidence="1">
    <location>
        <begin position="15"/>
        <end position="25"/>
    </location>
</feature>
<evidence type="ECO:0008006" key="4">
    <source>
        <dbReference type="Google" id="ProtNLM"/>
    </source>
</evidence>